<feature type="active site" evidence="4">
    <location>
        <position position="253"/>
    </location>
</feature>
<accession>A0ABM9K5E2</accession>
<comment type="caution">
    <text evidence="7">The sequence shown here is derived from an EMBL/GenBank/DDBJ whole genome shotgun (WGS) entry which is preliminary data.</text>
</comment>
<evidence type="ECO:0000256" key="5">
    <source>
        <dbReference type="RuleBase" id="RU003345"/>
    </source>
</evidence>
<organism evidence="7 8">
    <name type="scientific">Ralstonia flaminis</name>
    <dbReference type="NCBI Taxonomy" id="3058597"/>
    <lineage>
        <taxon>Bacteria</taxon>
        <taxon>Pseudomonadati</taxon>
        <taxon>Pseudomonadota</taxon>
        <taxon>Betaproteobacteria</taxon>
        <taxon>Burkholderiales</taxon>
        <taxon>Burkholderiaceae</taxon>
        <taxon>Ralstonia</taxon>
    </lineage>
</organism>
<evidence type="ECO:0000256" key="4">
    <source>
        <dbReference type="PROSITE-ProRule" id="PRU10007"/>
    </source>
</evidence>
<keyword evidence="3" id="KW-0520">NAD</keyword>
<evidence type="ECO:0000256" key="3">
    <source>
        <dbReference type="ARBA" id="ARBA00023027"/>
    </source>
</evidence>
<dbReference type="EMBL" id="CATZLL010000008">
    <property type="protein sequence ID" value="CAJ0815962.1"/>
    <property type="molecule type" value="Genomic_DNA"/>
</dbReference>
<dbReference type="InterPro" id="IPR016162">
    <property type="entry name" value="Ald_DH_N"/>
</dbReference>
<evidence type="ECO:0000256" key="2">
    <source>
        <dbReference type="ARBA" id="ARBA00023002"/>
    </source>
</evidence>
<evidence type="ECO:0000259" key="6">
    <source>
        <dbReference type="Pfam" id="PF00171"/>
    </source>
</evidence>
<dbReference type="InterPro" id="IPR029510">
    <property type="entry name" value="Ald_DH_CS_GLU"/>
</dbReference>
<dbReference type="Gene3D" id="3.40.605.10">
    <property type="entry name" value="Aldehyde Dehydrogenase, Chain A, domain 1"/>
    <property type="match status" value="1"/>
</dbReference>
<dbReference type="Proteomes" id="UP001189757">
    <property type="component" value="Unassembled WGS sequence"/>
</dbReference>
<evidence type="ECO:0000256" key="1">
    <source>
        <dbReference type="ARBA" id="ARBA00009986"/>
    </source>
</evidence>
<dbReference type="NCBIfam" id="TIGR02299">
    <property type="entry name" value="HpaE"/>
    <property type="match status" value="1"/>
</dbReference>
<dbReference type="Pfam" id="PF00171">
    <property type="entry name" value="Aldedh"/>
    <property type="match status" value="1"/>
</dbReference>
<evidence type="ECO:0000313" key="8">
    <source>
        <dbReference type="Proteomes" id="UP001189757"/>
    </source>
</evidence>
<dbReference type="GO" id="GO:0008802">
    <property type="term" value="F:betaine-aldehyde dehydrogenase (NAD+) activity"/>
    <property type="evidence" value="ECO:0007669"/>
    <property type="project" value="UniProtKB-EC"/>
</dbReference>
<dbReference type="InterPro" id="IPR011985">
    <property type="entry name" value="DH_HpaE"/>
</dbReference>
<dbReference type="EC" id="1.2.1.8" evidence="7"/>
<feature type="domain" description="Aldehyde dehydrogenase" evidence="6">
    <location>
        <begin position="24"/>
        <end position="483"/>
    </location>
</feature>
<dbReference type="InterPro" id="IPR015590">
    <property type="entry name" value="Aldehyde_DH_dom"/>
</dbReference>
<evidence type="ECO:0000313" key="7">
    <source>
        <dbReference type="EMBL" id="CAJ0815962.1"/>
    </source>
</evidence>
<protein>
    <submittedName>
        <fullName evidence="7">NAD/NADP-dependent betaine aldehyde dehydrogenase</fullName>
        <ecNumber evidence="7">1.2.1.8</ecNumber>
    </submittedName>
</protein>
<reference evidence="7 8" key="1">
    <citation type="submission" date="2023-07" db="EMBL/GenBank/DDBJ databases">
        <authorList>
            <person name="Peeters C."/>
        </authorList>
    </citation>
    <scope>NUCLEOTIDE SEQUENCE [LARGE SCALE GENOMIC DNA]</scope>
    <source>
        <strain evidence="7 8">LMG 18101</strain>
    </source>
</reference>
<keyword evidence="8" id="KW-1185">Reference proteome</keyword>
<keyword evidence="2 5" id="KW-0560">Oxidoreductase</keyword>
<dbReference type="PANTHER" id="PTHR43720">
    <property type="entry name" value="2-AMINOMUCONIC SEMIALDEHYDE DEHYDROGENASE"/>
    <property type="match status" value="1"/>
</dbReference>
<dbReference type="InterPro" id="IPR016160">
    <property type="entry name" value="Ald_DH_CS_CYS"/>
</dbReference>
<proteinExistence type="inferred from homology"/>
<gene>
    <name evidence="7" type="primary">betB</name>
    <name evidence="7" type="ORF">LMG18101_02761</name>
</gene>
<dbReference type="PROSITE" id="PS00687">
    <property type="entry name" value="ALDEHYDE_DEHYDR_GLU"/>
    <property type="match status" value="1"/>
</dbReference>
<dbReference type="SUPFAM" id="SSF53720">
    <property type="entry name" value="ALDH-like"/>
    <property type="match status" value="1"/>
</dbReference>
<name>A0ABM9K5E2_9RALS</name>
<sequence>MNTRMHAVSMDPVKHWIDGRQIDSAERFITTNPATGEAIAEVASGGEAEINAAVAAAKAAFPAWANTPAKQRAKLMRRLGELIEQNVPHLAALETMDTGLPIAQTSKQLIPRASENFHFFAEVCTQINGRTYPVDDQMLNYTLYQPVGVCALISPWNVPFMTATWKVAPCLALGNTAVLKMSELSPLTADQLGRLALEAGIPPGVLNVVQGYGATAGDALVRHPDVRVVSFTGGTATGKRIMERAGLKKFSMELGGKSPVLIFDDADLERALDASLFTIFSINGERCTAGSRIFVQESVYDDFVRKFAERAKRLVVGDPGDEKTNVGSMITRAHWEKVTGYIRLGEQEGAKILAGGADKPAGLPEHLKNGNFVAPTVLANVDNRMRVAQEEIFGPVACLIPFKDEADGLKLANDVEYGLASYIWTQDVGKVHRLARGIEAGMVFVNSQNVRDLRQPFGGVKASGTGREGGEYSLEVFAEIKNVCISMGSHHIPRWGV</sequence>
<dbReference type="PROSITE" id="PS00070">
    <property type="entry name" value="ALDEHYDE_DEHYDR_CYS"/>
    <property type="match status" value="1"/>
</dbReference>
<dbReference type="InterPro" id="IPR016163">
    <property type="entry name" value="Ald_DH_C"/>
</dbReference>
<dbReference type="InterPro" id="IPR016161">
    <property type="entry name" value="Ald_DH/histidinol_DH"/>
</dbReference>
<dbReference type="PANTHER" id="PTHR43720:SF2">
    <property type="entry name" value="2-AMINOMUCONIC SEMIALDEHYDE DEHYDROGENASE"/>
    <property type="match status" value="1"/>
</dbReference>
<dbReference type="Gene3D" id="3.40.309.10">
    <property type="entry name" value="Aldehyde Dehydrogenase, Chain A, domain 2"/>
    <property type="match status" value="1"/>
</dbReference>
<comment type="similarity">
    <text evidence="1 5">Belongs to the aldehyde dehydrogenase family.</text>
</comment>
<dbReference type="CDD" id="cd07093">
    <property type="entry name" value="ALDH_F8_HMSADH"/>
    <property type="match status" value="1"/>
</dbReference>